<dbReference type="SUPFAM" id="SSF50494">
    <property type="entry name" value="Trypsin-like serine proteases"/>
    <property type="match status" value="1"/>
</dbReference>
<dbReference type="AlphaFoldDB" id="A0A556PG76"/>
<dbReference type="GO" id="GO:0004252">
    <property type="term" value="F:serine-type endopeptidase activity"/>
    <property type="evidence" value="ECO:0007669"/>
    <property type="project" value="InterPro"/>
</dbReference>
<keyword evidence="9" id="KW-1185">Reference proteome</keyword>
<evidence type="ECO:0000256" key="6">
    <source>
        <dbReference type="SAM" id="Phobius"/>
    </source>
</evidence>
<keyword evidence="6" id="KW-0472">Membrane</keyword>
<evidence type="ECO:0000256" key="2">
    <source>
        <dbReference type="ARBA" id="ARBA00022670"/>
    </source>
</evidence>
<dbReference type="Gene3D" id="2.30.42.10">
    <property type="match status" value="1"/>
</dbReference>
<feature type="compositionally biased region" description="Low complexity" evidence="5">
    <location>
        <begin position="62"/>
        <end position="73"/>
    </location>
</feature>
<dbReference type="Pfam" id="PF13365">
    <property type="entry name" value="Trypsin_2"/>
    <property type="match status" value="1"/>
</dbReference>
<dbReference type="PANTHER" id="PTHR43343">
    <property type="entry name" value="PEPTIDASE S12"/>
    <property type="match status" value="1"/>
</dbReference>
<keyword evidence="2" id="KW-0645">Protease</keyword>
<dbReference type="SMART" id="SM00228">
    <property type="entry name" value="PDZ"/>
    <property type="match status" value="1"/>
</dbReference>
<dbReference type="InterPro" id="IPR001478">
    <property type="entry name" value="PDZ"/>
</dbReference>
<evidence type="ECO:0000313" key="8">
    <source>
        <dbReference type="EMBL" id="TSJ63396.1"/>
    </source>
</evidence>
<name>A0A556PG76_9BACI</name>
<evidence type="ECO:0000256" key="5">
    <source>
        <dbReference type="SAM" id="MobiDB-lite"/>
    </source>
</evidence>
<accession>A0A556PG76</accession>
<feature type="transmembrane region" description="Helical" evidence="6">
    <location>
        <begin position="17"/>
        <end position="36"/>
    </location>
</feature>
<dbReference type="PROSITE" id="PS50106">
    <property type="entry name" value="PDZ"/>
    <property type="match status" value="1"/>
</dbReference>
<dbReference type="SUPFAM" id="SSF50156">
    <property type="entry name" value="PDZ domain-like"/>
    <property type="match status" value="1"/>
</dbReference>
<evidence type="ECO:0000259" key="7">
    <source>
        <dbReference type="PROSITE" id="PS50106"/>
    </source>
</evidence>
<organism evidence="8 9">
    <name type="scientific">Allobacillus salarius</name>
    <dbReference type="NCBI Taxonomy" id="1955272"/>
    <lineage>
        <taxon>Bacteria</taxon>
        <taxon>Bacillati</taxon>
        <taxon>Bacillota</taxon>
        <taxon>Bacilli</taxon>
        <taxon>Bacillales</taxon>
        <taxon>Bacillaceae</taxon>
        <taxon>Allobacillus</taxon>
    </lineage>
</organism>
<keyword evidence="6" id="KW-1133">Transmembrane helix</keyword>
<dbReference type="EMBL" id="VMHE01000017">
    <property type="protein sequence ID" value="TSJ63396.1"/>
    <property type="molecule type" value="Genomic_DNA"/>
</dbReference>
<comment type="caution">
    <text evidence="8">The sequence shown here is derived from an EMBL/GenBank/DDBJ whole genome shotgun (WGS) entry which is preliminary data.</text>
</comment>
<dbReference type="PANTHER" id="PTHR43343:SF3">
    <property type="entry name" value="PROTEASE DO-LIKE 8, CHLOROPLASTIC"/>
    <property type="match status" value="1"/>
</dbReference>
<sequence>MGYYNSHVDNKRRKKSVVMPAAIGIIIGVLIAWLLLAEFGPGGNDAASSGDDSENTTEEQNSEGSNSTNENSSGKMVNVDVTSQVTEVVSNVQNTVVGVVNIQNQNIFGNQRTQGGTGSGVIYKKEGDYAYVVTNHHVIQGASNVEIVLNNEEQIEAELLGSDMYTDLAVLRVPADKVPNAIEFGSSESLQVGEPVIAIGNPLGLQFAGSVTQGIISGKERLIPVDFDQNGVVDWQAEAIQTDAAINPGNSGGALVNLDGQLVGINSMKISNPNVEGLGFAIPIDHATPIIEQLEEDGAVTRAFLGISPYSLSDIATYHWQNTLNLPKDVEAGVVVAQVENGTPAAQAGLEQYDVIVEFDGEPINNSLDLRKYLYNETEAGEQIEITFYRDGEKQTTKATLTAQEF</sequence>
<evidence type="ECO:0000256" key="4">
    <source>
        <dbReference type="ARBA" id="ARBA00022825"/>
    </source>
</evidence>
<feature type="domain" description="PDZ" evidence="7">
    <location>
        <begin position="331"/>
        <end position="392"/>
    </location>
</feature>
<feature type="compositionally biased region" description="Acidic residues" evidence="5">
    <location>
        <begin position="51"/>
        <end position="61"/>
    </location>
</feature>
<dbReference type="Pfam" id="PF13180">
    <property type="entry name" value="PDZ_2"/>
    <property type="match status" value="1"/>
</dbReference>
<dbReference type="InterPro" id="IPR043504">
    <property type="entry name" value="Peptidase_S1_PA_chymotrypsin"/>
</dbReference>
<dbReference type="GO" id="GO:0006508">
    <property type="term" value="P:proteolysis"/>
    <property type="evidence" value="ECO:0007669"/>
    <property type="project" value="UniProtKB-KW"/>
</dbReference>
<proteinExistence type="inferred from homology"/>
<protein>
    <submittedName>
        <fullName evidence="8">PDZ domain-containing protein</fullName>
    </submittedName>
</protein>
<dbReference type="Proteomes" id="UP000316425">
    <property type="component" value="Unassembled WGS sequence"/>
</dbReference>
<evidence type="ECO:0000313" key="9">
    <source>
        <dbReference type="Proteomes" id="UP000316425"/>
    </source>
</evidence>
<evidence type="ECO:0000256" key="3">
    <source>
        <dbReference type="ARBA" id="ARBA00022801"/>
    </source>
</evidence>
<keyword evidence="3" id="KW-0378">Hydrolase</keyword>
<dbReference type="CDD" id="cd06781">
    <property type="entry name" value="cpPDZ_BsHtra-like"/>
    <property type="match status" value="1"/>
</dbReference>
<gene>
    <name evidence="8" type="ORF">FPQ13_09335</name>
</gene>
<dbReference type="RefSeq" id="WP_144089076.1">
    <property type="nucleotide sequence ID" value="NZ_VMHE01000017.1"/>
</dbReference>
<keyword evidence="6" id="KW-0812">Transmembrane</keyword>
<dbReference type="InterPro" id="IPR051201">
    <property type="entry name" value="Chloro_Bact_Ser_Proteases"/>
</dbReference>
<dbReference type="InterPro" id="IPR001940">
    <property type="entry name" value="Peptidase_S1C"/>
</dbReference>
<dbReference type="InterPro" id="IPR009003">
    <property type="entry name" value="Peptidase_S1_PA"/>
</dbReference>
<dbReference type="FunFam" id="2.40.10.10:FF:000001">
    <property type="entry name" value="Periplasmic serine protease DegS"/>
    <property type="match status" value="1"/>
</dbReference>
<keyword evidence="4" id="KW-0720">Serine protease</keyword>
<dbReference type="PRINTS" id="PR00834">
    <property type="entry name" value="PROTEASES2C"/>
</dbReference>
<evidence type="ECO:0000256" key="1">
    <source>
        <dbReference type="ARBA" id="ARBA00010541"/>
    </source>
</evidence>
<dbReference type="OrthoDB" id="9758917at2"/>
<dbReference type="InterPro" id="IPR036034">
    <property type="entry name" value="PDZ_sf"/>
</dbReference>
<feature type="region of interest" description="Disordered" evidence="5">
    <location>
        <begin position="44"/>
        <end position="76"/>
    </location>
</feature>
<dbReference type="Gene3D" id="2.40.10.10">
    <property type="entry name" value="Trypsin-like serine proteases"/>
    <property type="match status" value="2"/>
</dbReference>
<comment type="similarity">
    <text evidence="1">Belongs to the peptidase S1C family.</text>
</comment>
<reference evidence="8 9" key="1">
    <citation type="submission" date="2019-07" db="EMBL/GenBank/DDBJ databases">
        <title>Allobacillus sp. nov. SKP isolated from shrimp paste of Euphausiacea.</title>
        <authorList>
            <person name="Kanchanasin P."/>
            <person name="Tanasupawat S."/>
            <person name="Shi W."/>
            <person name="Wu L."/>
            <person name="Ma J."/>
        </authorList>
    </citation>
    <scope>NUCLEOTIDE SEQUENCE [LARGE SCALE GENOMIC DNA]</scope>
    <source>
        <strain evidence="8 9">SKP4-8</strain>
    </source>
</reference>